<keyword evidence="1" id="KW-0732">Signal</keyword>
<gene>
    <name evidence="2" type="ORF">K458DRAFT_409302</name>
</gene>
<dbReference type="AlphaFoldDB" id="A0A6G1IJA4"/>
<keyword evidence="3" id="KW-1185">Reference proteome</keyword>
<dbReference type="EMBL" id="MU005616">
    <property type="protein sequence ID" value="KAF2677979.1"/>
    <property type="molecule type" value="Genomic_DNA"/>
</dbReference>
<dbReference type="SUPFAM" id="SSF52266">
    <property type="entry name" value="SGNH hydrolase"/>
    <property type="match status" value="1"/>
</dbReference>
<dbReference type="Gene3D" id="3.40.50.1110">
    <property type="entry name" value="SGNH hydrolase"/>
    <property type="match status" value="1"/>
</dbReference>
<evidence type="ECO:0000256" key="1">
    <source>
        <dbReference type="SAM" id="SignalP"/>
    </source>
</evidence>
<feature type="signal peptide" evidence="1">
    <location>
        <begin position="1"/>
        <end position="17"/>
    </location>
</feature>
<evidence type="ECO:0000313" key="3">
    <source>
        <dbReference type="Proteomes" id="UP000799291"/>
    </source>
</evidence>
<evidence type="ECO:0000313" key="2">
    <source>
        <dbReference type="EMBL" id="KAF2677979.1"/>
    </source>
</evidence>
<reference evidence="2" key="1">
    <citation type="journal article" date="2020" name="Stud. Mycol.">
        <title>101 Dothideomycetes genomes: a test case for predicting lifestyles and emergence of pathogens.</title>
        <authorList>
            <person name="Haridas S."/>
            <person name="Albert R."/>
            <person name="Binder M."/>
            <person name="Bloem J."/>
            <person name="Labutti K."/>
            <person name="Salamov A."/>
            <person name="Andreopoulos B."/>
            <person name="Baker S."/>
            <person name="Barry K."/>
            <person name="Bills G."/>
            <person name="Bluhm B."/>
            <person name="Cannon C."/>
            <person name="Castanera R."/>
            <person name="Culley D."/>
            <person name="Daum C."/>
            <person name="Ezra D."/>
            <person name="Gonzalez J."/>
            <person name="Henrissat B."/>
            <person name="Kuo A."/>
            <person name="Liang C."/>
            <person name="Lipzen A."/>
            <person name="Lutzoni F."/>
            <person name="Magnuson J."/>
            <person name="Mondo S."/>
            <person name="Nolan M."/>
            <person name="Ohm R."/>
            <person name="Pangilinan J."/>
            <person name="Park H.-J."/>
            <person name="Ramirez L."/>
            <person name="Alfaro M."/>
            <person name="Sun H."/>
            <person name="Tritt A."/>
            <person name="Yoshinaga Y."/>
            <person name="Zwiers L.-H."/>
            <person name="Turgeon B."/>
            <person name="Goodwin S."/>
            <person name="Spatafora J."/>
            <person name="Crous P."/>
            <person name="Grigoriev I."/>
        </authorList>
    </citation>
    <scope>NUCLEOTIDE SEQUENCE</scope>
    <source>
        <strain evidence="2">CBS 122367</strain>
    </source>
</reference>
<proteinExistence type="predicted"/>
<dbReference type="Proteomes" id="UP000799291">
    <property type="component" value="Unassembled WGS sequence"/>
</dbReference>
<dbReference type="OrthoDB" id="1896086at2759"/>
<feature type="chain" id="PRO_5026020691" evidence="1">
    <location>
        <begin position="18"/>
        <end position="123"/>
    </location>
</feature>
<dbReference type="InterPro" id="IPR036514">
    <property type="entry name" value="SGNH_hydro_sf"/>
</dbReference>
<name>A0A6G1IJA4_9PLEO</name>
<organism evidence="2 3">
    <name type="scientific">Lentithecium fluviatile CBS 122367</name>
    <dbReference type="NCBI Taxonomy" id="1168545"/>
    <lineage>
        <taxon>Eukaryota</taxon>
        <taxon>Fungi</taxon>
        <taxon>Dikarya</taxon>
        <taxon>Ascomycota</taxon>
        <taxon>Pezizomycotina</taxon>
        <taxon>Dothideomycetes</taxon>
        <taxon>Pleosporomycetidae</taxon>
        <taxon>Pleosporales</taxon>
        <taxon>Massarineae</taxon>
        <taxon>Lentitheciaceae</taxon>
        <taxon>Lentithecium</taxon>
    </lineage>
</organism>
<sequence length="123" mass="13475">MLHLLVLVLACLTTASTLHAGRQSVHSDGSGIVRRDAFEVTRYAALGEAYATGLNVGNAYNDDKADHVNCRRFNKAFGPQIADDERIIGPKLIHFDFIACSGSKASYIWKGNEKAREVKLKTP</sequence>
<protein>
    <submittedName>
        <fullName evidence="2">Uncharacterized protein</fullName>
    </submittedName>
</protein>
<accession>A0A6G1IJA4</accession>